<keyword evidence="9 11" id="KW-1133">Transmembrane helix</keyword>
<dbReference type="InterPro" id="IPR002610">
    <property type="entry name" value="Peptidase_S54_rhomboid-like"/>
</dbReference>
<keyword evidence="6 11" id="KW-0812">Transmembrane</keyword>
<dbReference type="AlphaFoldDB" id="A0A816FB70"/>
<feature type="transmembrane region" description="Helical" evidence="11">
    <location>
        <begin position="259"/>
        <end position="277"/>
    </location>
</feature>
<dbReference type="GO" id="GO:0004252">
    <property type="term" value="F:serine-type endopeptidase activity"/>
    <property type="evidence" value="ECO:0007669"/>
    <property type="project" value="InterPro"/>
</dbReference>
<feature type="transmembrane region" description="Helical" evidence="11">
    <location>
        <begin position="182"/>
        <end position="200"/>
    </location>
</feature>
<feature type="transmembrane region" description="Helical" evidence="11">
    <location>
        <begin position="206"/>
        <end position="227"/>
    </location>
</feature>
<comment type="caution">
    <text evidence="13">The sequence shown here is derived from an EMBL/GenBank/DDBJ whole genome shotgun (WGS) entry which is preliminary data.</text>
</comment>
<evidence type="ECO:0000313" key="14">
    <source>
        <dbReference type="Proteomes" id="UP000663828"/>
    </source>
</evidence>
<comment type="function">
    <text evidence="11">Serine protease involved in intramembrane proteolysis.</text>
</comment>
<feature type="domain" description="Peptidase S54 rhomboid" evidence="12">
    <location>
        <begin position="141"/>
        <end position="276"/>
    </location>
</feature>
<feature type="transmembrane region" description="Helical" evidence="11">
    <location>
        <begin position="146"/>
        <end position="170"/>
    </location>
</feature>
<dbReference type="Gene3D" id="1.20.1540.10">
    <property type="entry name" value="Rhomboid-like"/>
    <property type="match status" value="1"/>
</dbReference>
<dbReference type="EMBL" id="CAJNOR010010952">
    <property type="protein sequence ID" value="CAF1657964.1"/>
    <property type="molecule type" value="Genomic_DNA"/>
</dbReference>
<evidence type="ECO:0000256" key="3">
    <source>
        <dbReference type="ARBA" id="ARBA00009045"/>
    </source>
</evidence>
<feature type="transmembrane region" description="Helical" evidence="11">
    <location>
        <begin position="49"/>
        <end position="67"/>
    </location>
</feature>
<evidence type="ECO:0000256" key="7">
    <source>
        <dbReference type="ARBA" id="ARBA00022801"/>
    </source>
</evidence>
<comment type="subcellular location">
    <subcellularLocation>
        <location evidence="2 11">Membrane</location>
        <topology evidence="2 11">Multi-pass membrane protein</topology>
    </subcellularLocation>
</comment>
<keyword evidence="8 11" id="KW-0720">Serine protease</keyword>
<feature type="transmembrane region" description="Helical" evidence="11">
    <location>
        <begin position="234"/>
        <end position="253"/>
    </location>
</feature>
<keyword evidence="10 11" id="KW-0472">Membrane</keyword>
<evidence type="ECO:0000256" key="1">
    <source>
        <dbReference type="ARBA" id="ARBA00000156"/>
    </source>
</evidence>
<evidence type="ECO:0000313" key="13">
    <source>
        <dbReference type="EMBL" id="CAF1657964.1"/>
    </source>
</evidence>
<comment type="catalytic activity">
    <reaction evidence="1 11">
        <text>Cleaves type-1 transmembrane domains using a catalytic dyad composed of serine and histidine that are contributed by different transmembrane domains.</text>
        <dbReference type="EC" id="3.4.21.105"/>
    </reaction>
</comment>
<gene>
    <name evidence="13" type="ORF">XAT740_LOCUS56278</name>
</gene>
<keyword evidence="14" id="KW-1185">Reference proteome</keyword>
<evidence type="ECO:0000256" key="5">
    <source>
        <dbReference type="ARBA" id="ARBA00022670"/>
    </source>
</evidence>
<evidence type="ECO:0000256" key="11">
    <source>
        <dbReference type="RuleBase" id="RU362115"/>
    </source>
</evidence>
<dbReference type="Proteomes" id="UP000663828">
    <property type="component" value="Unassembled WGS sequence"/>
</dbReference>
<organism evidence="13 14">
    <name type="scientific">Adineta ricciae</name>
    <name type="common">Rotifer</name>
    <dbReference type="NCBI Taxonomy" id="249248"/>
    <lineage>
        <taxon>Eukaryota</taxon>
        <taxon>Metazoa</taxon>
        <taxon>Spiralia</taxon>
        <taxon>Gnathifera</taxon>
        <taxon>Rotifera</taxon>
        <taxon>Eurotatoria</taxon>
        <taxon>Bdelloidea</taxon>
        <taxon>Adinetida</taxon>
        <taxon>Adinetidae</taxon>
        <taxon>Adineta</taxon>
    </lineage>
</organism>
<evidence type="ECO:0000259" key="12">
    <source>
        <dbReference type="Pfam" id="PF01694"/>
    </source>
</evidence>
<dbReference type="EC" id="3.4.21.105" evidence="4"/>
<dbReference type="InterPro" id="IPR035952">
    <property type="entry name" value="Rhomboid-like_sf"/>
</dbReference>
<evidence type="ECO:0000256" key="6">
    <source>
        <dbReference type="ARBA" id="ARBA00022692"/>
    </source>
</evidence>
<comment type="similarity">
    <text evidence="3 11">Belongs to the peptidase S54 family.</text>
</comment>
<dbReference type="Pfam" id="PF01694">
    <property type="entry name" value="Rhomboid"/>
    <property type="match status" value="1"/>
</dbReference>
<evidence type="ECO:0000256" key="8">
    <source>
        <dbReference type="ARBA" id="ARBA00022825"/>
    </source>
</evidence>
<reference evidence="13" key="1">
    <citation type="submission" date="2021-02" db="EMBL/GenBank/DDBJ databases">
        <authorList>
            <person name="Nowell W R."/>
        </authorList>
    </citation>
    <scope>NUCLEOTIDE SEQUENCE</scope>
</reference>
<evidence type="ECO:0000256" key="10">
    <source>
        <dbReference type="ARBA" id="ARBA00023136"/>
    </source>
</evidence>
<feature type="transmembrane region" description="Helical" evidence="11">
    <location>
        <begin position="289"/>
        <end position="312"/>
    </location>
</feature>
<dbReference type="GO" id="GO:0016020">
    <property type="term" value="C:membrane"/>
    <property type="evidence" value="ECO:0007669"/>
    <property type="project" value="UniProtKB-SubCell"/>
</dbReference>
<proteinExistence type="inferred from homology"/>
<accession>A0A816FB70</accession>
<sequence>MLLIRKANRQVMETIVTLEIWSIKNGPLNESKKNYKSENDPTKLRQKPIFIWVISIVQILVFMFELAQNWMLTGNPVEITSSFNPNIGPSLPVLIHMGARFSPCIHGITDQKFYAVLRSNYTNSMENILCNLNELCGLTTHQWFRFIIPIFLHTGLVHVSLNIFTQLIIGTRIEMKNGTCRVVVVYFVSGTFGLILDTNFVHNGFVTVGCSGSLLGLVALHLLNILYDWHHGSCPALLAVMLDVIITFGIGLLPSISNFNHIGGFVMGLCTSMMLLVQPKRFRSNNWWILRYVVSLIVIGFDVHGVSILIVYRFGTGVK</sequence>
<keyword evidence="7 11" id="KW-0378">Hydrolase</keyword>
<protein>
    <recommendedName>
        <fullName evidence="4">rhomboid protease</fullName>
        <ecNumber evidence="4">3.4.21.105</ecNumber>
    </recommendedName>
</protein>
<evidence type="ECO:0000256" key="9">
    <source>
        <dbReference type="ARBA" id="ARBA00022989"/>
    </source>
</evidence>
<dbReference type="GO" id="GO:0006508">
    <property type="term" value="P:proteolysis"/>
    <property type="evidence" value="ECO:0007669"/>
    <property type="project" value="UniProtKB-KW"/>
</dbReference>
<name>A0A816FB70_ADIRI</name>
<dbReference type="PANTHER" id="PTHR22936:SF69">
    <property type="entry name" value="RHOMBOID-LIKE PROTEIN"/>
    <property type="match status" value="1"/>
</dbReference>
<evidence type="ECO:0000256" key="4">
    <source>
        <dbReference type="ARBA" id="ARBA00013039"/>
    </source>
</evidence>
<evidence type="ECO:0000256" key="2">
    <source>
        <dbReference type="ARBA" id="ARBA00004141"/>
    </source>
</evidence>
<keyword evidence="5 11" id="KW-0645">Protease</keyword>
<dbReference type="PANTHER" id="PTHR22936">
    <property type="entry name" value="RHOMBOID-RELATED"/>
    <property type="match status" value="1"/>
</dbReference>
<dbReference type="InterPro" id="IPR022764">
    <property type="entry name" value="Peptidase_S54_rhomboid_dom"/>
</dbReference>
<dbReference type="SUPFAM" id="SSF144091">
    <property type="entry name" value="Rhomboid-like"/>
    <property type="match status" value="1"/>
</dbReference>